<dbReference type="Proteomes" id="UP000007110">
    <property type="component" value="Unassembled WGS sequence"/>
</dbReference>
<organism evidence="8 9">
    <name type="scientific">Strongylocentrotus purpuratus</name>
    <name type="common">Purple sea urchin</name>
    <dbReference type="NCBI Taxonomy" id="7668"/>
    <lineage>
        <taxon>Eukaryota</taxon>
        <taxon>Metazoa</taxon>
        <taxon>Echinodermata</taxon>
        <taxon>Eleutherozoa</taxon>
        <taxon>Echinozoa</taxon>
        <taxon>Echinoidea</taxon>
        <taxon>Euechinoidea</taxon>
        <taxon>Echinacea</taxon>
        <taxon>Camarodonta</taxon>
        <taxon>Echinidea</taxon>
        <taxon>Strongylocentrotidae</taxon>
        <taxon>Strongylocentrotus</taxon>
    </lineage>
</organism>
<dbReference type="InterPro" id="IPR036259">
    <property type="entry name" value="MFS_trans_sf"/>
</dbReference>
<dbReference type="Gene3D" id="1.20.1250.20">
    <property type="entry name" value="MFS general substrate transporter like domains"/>
    <property type="match status" value="2"/>
</dbReference>
<keyword evidence="4 6" id="KW-0472">Membrane</keyword>
<dbReference type="InParanoid" id="A0A7M7N4F0"/>
<feature type="transmembrane region" description="Helical" evidence="6">
    <location>
        <begin position="71"/>
        <end position="89"/>
    </location>
</feature>
<dbReference type="PANTHER" id="PTHR11662">
    <property type="entry name" value="SOLUTE CARRIER FAMILY 17"/>
    <property type="match status" value="1"/>
</dbReference>
<name>A0A7M7N4F0_STRPU</name>
<feature type="transmembrane region" description="Helical" evidence="6">
    <location>
        <begin position="244"/>
        <end position="269"/>
    </location>
</feature>
<dbReference type="InterPro" id="IPR020846">
    <property type="entry name" value="MFS_dom"/>
</dbReference>
<feature type="region of interest" description="Disordered" evidence="5">
    <location>
        <begin position="1"/>
        <end position="39"/>
    </location>
</feature>
<evidence type="ECO:0000313" key="8">
    <source>
        <dbReference type="EnsemblMetazoa" id="XP_030829915"/>
    </source>
</evidence>
<feature type="transmembrane region" description="Helical" evidence="6">
    <location>
        <begin position="376"/>
        <end position="397"/>
    </location>
</feature>
<reference evidence="9" key="1">
    <citation type="submission" date="2015-02" db="EMBL/GenBank/DDBJ databases">
        <title>Genome sequencing for Strongylocentrotus purpuratus.</title>
        <authorList>
            <person name="Murali S."/>
            <person name="Liu Y."/>
            <person name="Vee V."/>
            <person name="English A."/>
            <person name="Wang M."/>
            <person name="Skinner E."/>
            <person name="Han Y."/>
            <person name="Muzny D.M."/>
            <person name="Worley K.C."/>
            <person name="Gibbs R.A."/>
        </authorList>
    </citation>
    <scope>NUCLEOTIDE SEQUENCE</scope>
</reference>
<accession>A0A7M7N4F0</accession>
<dbReference type="RefSeq" id="XP_030829915.1">
    <property type="nucleotide sequence ID" value="XM_030974055.1"/>
</dbReference>
<dbReference type="PANTHER" id="PTHR11662:SF399">
    <property type="entry name" value="FI19708P1-RELATED"/>
    <property type="match status" value="1"/>
</dbReference>
<evidence type="ECO:0000256" key="3">
    <source>
        <dbReference type="ARBA" id="ARBA00022989"/>
    </source>
</evidence>
<dbReference type="PROSITE" id="PS50850">
    <property type="entry name" value="MFS"/>
    <property type="match status" value="1"/>
</dbReference>
<feature type="transmembrane region" description="Helical" evidence="6">
    <location>
        <begin position="281"/>
        <end position="301"/>
    </location>
</feature>
<feature type="region of interest" description="Disordered" evidence="5">
    <location>
        <begin position="105"/>
        <end position="129"/>
    </location>
</feature>
<dbReference type="EnsemblMetazoa" id="XM_030974055">
    <property type="protein sequence ID" value="XP_030829915"/>
    <property type="gene ID" value="LOC580324"/>
</dbReference>
<feature type="transmembrane region" description="Helical" evidence="6">
    <location>
        <begin position="476"/>
        <end position="496"/>
    </location>
</feature>
<feature type="transmembrane region" description="Helical" evidence="6">
    <location>
        <begin position="334"/>
        <end position="356"/>
    </location>
</feature>
<evidence type="ECO:0000259" key="7">
    <source>
        <dbReference type="PROSITE" id="PS50850"/>
    </source>
</evidence>
<dbReference type="GO" id="GO:0016324">
    <property type="term" value="C:apical plasma membrane"/>
    <property type="evidence" value="ECO:0000318"/>
    <property type="project" value="GO_Central"/>
</dbReference>
<dbReference type="FunFam" id="1.20.1250.20:FF:000939">
    <property type="entry name" value="Uncharacterized protein"/>
    <property type="match status" value="1"/>
</dbReference>
<proteinExistence type="predicted"/>
<feature type="transmembrane region" description="Helical" evidence="6">
    <location>
        <begin position="443"/>
        <end position="464"/>
    </location>
</feature>
<feature type="compositionally biased region" description="Basic and acidic residues" evidence="5">
    <location>
        <begin position="28"/>
        <end position="39"/>
    </location>
</feature>
<dbReference type="InterPro" id="IPR050382">
    <property type="entry name" value="MFS_Na/Anion_cotransporter"/>
</dbReference>
<dbReference type="Pfam" id="PF07690">
    <property type="entry name" value="MFS_1"/>
    <property type="match status" value="1"/>
</dbReference>
<feature type="transmembrane region" description="Helical" evidence="6">
    <location>
        <begin position="508"/>
        <end position="530"/>
    </location>
</feature>
<evidence type="ECO:0000256" key="5">
    <source>
        <dbReference type="SAM" id="MobiDB-lite"/>
    </source>
</evidence>
<keyword evidence="3 6" id="KW-1133">Transmembrane helix</keyword>
<feature type="compositionally biased region" description="Basic and acidic residues" evidence="5">
    <location>
        <begin position="10"/>
        <end position="19"/>
    </location>
</feature>
<feature type="compositionally biased region" description="Polar residues" evidence="5">
    <location>
        <begin position="105"/>
        <end position="121"/>
    </location>
</feature>
<dbReference type="AlphaFoldDB" id="A0A7M7N4F0"/>
<feature type="domain" description="Major facilitator superfamily (MFS) profile" evidence="7">
    <location>
        <begin position="71"/>
        <end position="535"/>
    </location>
</feature>
<feature type="transmembrane region" description="Helical" evidence="6">
    <location>
        <begin position="187"/>
        <end position="206"/>
    </location>
</feature>
<feature type="transmembrane region" description="Helical" evidence="6">
    <location>
        <begin position="212"/>
        <end position="232"/>
    </location>
</feature>
<evidence type="ECO:0000256" key="6">
    <source>
        <dbReference type="SAM" id="Phobius"/>
    </source>
</evidence>
<sequence>MGSPDPIEEDCNHRPDHGPNNETISARNAHDNGYDDDWHSIELGEKKPLLGDKEGQGRKEGGCYVPKRYELLFLAWLGTAMMFVMRINVSVTMAVMTNATFTTQAEDPNRTAKTCRSPNSTSEDENGQACSHSVDIAEVTLGWLPDGGEFLWSSHEQELILAGFFYGYAAAQIPGGWLTDKIGGTRVFGISMFLSAAVSLLSPIAAKLGYSYFFAVRILCGIGEAGTFPALGSMVARWFPPQDFSAAFSIALSSAKFGTFIGTVLSGLISGSDLLGGWPMTYYAFGGFSLVLVVVWMARIYETPGRHPRISSKEKQYLSTTVITEKTEKISIPVVDMLTSIPVWTIIVTSFCGSWTNQAMFTNLPIYLKHVQGMDIELIGIAAAIPFAVESFFLVVGGMISNKLIKRQVLGVITTRKLVTFIGFALSALCFLLLAYVGCDTVLAVVFMIGAVGFNGICTCGYYVNLMDIAPRLAGSLIGLVNSSSAFSGAISPYVVGVLTPNQSDITGWQTVFIICCGINSFACLVFLVFGSGKEQKWAKQPGKDDS</sequence>
<protein>
    <recommendedName>
        <fullName evidence="7">Major facilitator superfamily (MFS) profile domain-containing protein</fullName>
    </recommendedName>
</protein>
<dbReference type="OMA" id="VWMARIY"/>
<dbReference type="SUPFAM" id="SSF103473">
    <property type="entry name" value="MFS general substrate transporter"/>
    <property type="match status" value="1"/>
</dbReference>
<reference evidence="8" key="2">
    <citation type="submission" date="2021-01" db="UniProtKB">
        <authorList>
            <consortium name="EnsemblMetazoa"/>
        </authorList>
    </citation>
    <scope>IDENTIFICATION</scope>
</reference>
<evidence type="ECO:0000313" key="9">
    <source>
        <dbReference type="Proteomes" id="UP000007110"/>
    </source>
</evidence>
<evidence type="ECO:0000256" key="4">
    <source>
        <dbReference type="ARBA" id="ARBA00023136"/>
    </source>
</evidence>
<keyword evidence="9" id="KW-1185">Reference proteome</keyword>
<dbReference type="GO" id="GO:0022857">
    <property type="term" value="F:transmembrane transporter activity"/>
    <property type="evidence" value="ECO:0000318"/>
    <property type="project" value="GO_Central"/>
</dbReference>
<dbReference type="GeneID" id="580324"/>
<comment type="subcellular location">
    <subcellularLocation>
        <location evidence="1">Membrane</location>
        <topology evidence="1">Multi-pass membrane protein</topology>
    </subcellularLocation>
</comment>
<keyword evidence="2 6" id="KW-0812">Transmembrane</keyword>
<dbReference type="KEGG" id="spu:580324"/>
<dbReference type="OrthoDB" id="2985014at2759"/>
<dbReference type="InterPro" id="IPR011701">
    <property type="entry name" value="MFS"/>
</dbReference>
<feature type="transmembrane region" description="Helical" evidence="6">
    <location>
        <begin position="418"/>
        <end position="437"/>
    </location>
</feature>
<evidence type="ECO:0000256" key="2">
    <source>
        <dbReference type="ARBA" id="ARBA00022692"/>
    </source>
</evidence>
<evidence type="ECO:0000256" key="1">
    <source>
        <dbReference type="ARBA" id="ARBA00004141"/>
    </source>
</evidence>